<name>C4LEB2_TOLAT</name>
<gene>
    <name evidence="3" type="ordered locus">Tola_1316</name>
</gene>
<dbReference type="EMBL" id="CP001616">
    <property type="protein sequence ID" value="ACQ92933.1"/>
    <property type="molecule type" value="Genomic_DNA"/>
</dbReference>
<reference evidence="4" key="1">
    <citation type="submission" date="2009-05" db="EMBL/GenBank/DDBJ databases">
        <title>Complete sequence of Tolumonas auensis DSM 9187.</title>
        <authorList>
            <consortium name="US DOE Joint Genome Institute"/>
            <person name="Lucas S."/>
            <person name="Copeland A."/>
            <person name="Lapidus A."/>
            <person name="Glavina del Rio T."/>
            <person name="Tice H."/>
            <person name="Bruce D."/>
            <person name="Goodwin L."/>
            <person name="Pitluck S."/>
            <person name="Chertkov O."/>
            <person name="Brettin T."/>
            <person name="Detter J.C."/>
            <person name="Han C."/>
            <person name="Larimer F."/>
            <person name="Land M."/>
            <person name="Hauser L."/>
            <person name="Kyrpides N."/>
            <person name="Mikhailova N."/>
            <person name="Spring S."/>
            <person name="Beller H."/>
        </authorList>
    </citation>
    <scope>NUCLEOTIDE SEQUENCE [LARGE SCALE GENOMIC DNA]</scope>
    <source>
        <strain evidence="4">DSM 9187 / TA4</strain>
    </source>
</reference>
<dbReference type="AlphaFoldDB" id="C4LEB2"/>
<dbReference type="Gene3D" id="3.30.360.10">
    <property type="entry name" value="Dihydrodipicolinate Reductase, domain 2"/>
    <property type="match status" value="1"/>
</dbReference>
<evidence type="ECO:0000313" key="3">
    <source>
        <dbReference type="EMBL" id="ACQ92933.1"/>
    </source>
</evidence>
<dbReference type="PANTHER" id="PTHR43054:SF1">
    <property type="entry name" value="SCYLLO-INOSITOL 2-DEHYDROGENASE (NADP(+)) IOLU"/>
    <property type="match status" value="1"/>
</dbReference>
<dbReference type="eggNOG" id="COG0673">
    <property type="taxonomic scope" value="Bacteria"/>
</dbReference>
<evidence type="ECO:0000259" key="2">
    <source>
        <dbReference type="Pfam" id="PF22725"/>
    </source>
</evidence>
<dbReference type="HOGENOM" id="CLU_023194_7_0_6"/>
<evidence type="ECO:0000259" key="1">
    <source>
        <dbReference type="Pfam" id="PF01408"/>
    </source>
</evidence>
<sequence length="329" mass="36332">MIRFGIIGTNTITESFLAAAQQVAGFQLTAVYSRSLDKATEFAEKYGATYTFDDLEEMATSADIDAVYIASPNALHCEQTCLFLESGKHVLCEKPLCSNLPEAQKMVETARQNGVLLMEAMKTPTLPNYLSLKKHLHKIGKIRYVQSHYCQYSSRYDKFKAGEILNAFRPELSNGALMDLGVYALYPVIDLFGMPASIKASAVMLHTGVDGMGSALLTYDDLVATVSYSKISDMRTPSEIQGEEGSILIEHISQQNAVKIIYRDGYEEDITVPQSVHPMQYELAEFIATIQQGKTESGLNSYTLALQVAEVMQTIRQQTGLIFAADKNA</sequence>
<organism evidence="3 4">
    <name type="scientific">Tolumonas auensis (strain DSM 9187 / NBRC 110442 / TA 4)</name>
    <dbReference type="NCBI Taxonomy" id="595494"/>
    <lineage>
        <taxon>Bacteria</taxon>
        <taxon>Pseudomonadati</taxon>
        <taxon>Pseudomonadota</taxon>
        <taxon>Gammaproteobacteria</taxon>
        <taxon>Aeromonadales</taxon>
        <taxon>Aeromonadaceae</taxon>
        <taxon>Tolumonas</taxon>
    </lineage>
</organism>
<dbReference type="Proteomes" id="UP000009073">
    <property type="component" value="Chromosome"/>
</dbReference>
<accession>C4LEB2</accession>
<dbReference type="SUPFAM" id="SSF51735">
    <property type="entry name" value="NAD(P)-binding Rossmann-fold domains"/>
    <property type="match status" value="1"/>
</dbReference>
<feature type="domain" description="GFO/IDH/MocA-like oxidoreductase" evidence="2">
    <location>
        <begin position="138"/>
        <end position="247"/>
    </location>
</feature>
<protein>
    <submittedName>
        <fullName evidence="3">Oxidoreductase domain protein</fullName>
    </submittedName>
</protein>
<dbReference type="OrthoDB" id="9774191at2"/>
<dbReference type="Pfam" id="PF01408">
    <property type="entry name" value="GFO_IDH_MocA"/>
    <property type="match status" value="1"/>
</dbReference>
<dbReference type="SUPFAM" id="SSF55347">
    <property type="entry name" value="Glyceraldehyde-3-phosphate dehydrogenase-like, C-terminal domain"/>
    <property type="match status" value="1"/>
</dbReference>
<evidence type="ECO:0000313" key="4">
    <source>
        <dbReference type="Proteomes" id="UP000009073"/>
    </source>
</evidence>
<proteinExistence type="predicted"/>
<dbReference type="Gene3D" id="3.40.50.720">
    <property type="entry name" value="NAD(P)-binding Rossmann-like Domain"/>
    <property type="match status" value="1"/>
</dbReference>
<dbReference type="Pfam" id="PF22725">
    <property type="entry name" value="GFO_IDH_MocA_C3"/>
    <property type="match status" value="1"/>
</dbReference>
<dbReference type="InterPro" id="IPR036291">
    <property type="entry name" value="NAD(P)-bd_dom_sf"/>
</dbReference>
<reference evidence="3 4" key="2">
    <citation type="journal article" date="2011" name="Stand. Genomic Sci.">
        <title>Complete genome sequence of Tolumonas auensis type strain (TA 4).</title>
        <authorList>
            <person name="Chertkov O."/>
            <person name="Copeland A."/>
            <person name="Lucas S."/>
            <person name="Lapidus A."/>
            <person name="Berry K.W."/>
            <person name="Detter J.C."/>
            <person name="Del Rio T.G."/>
            <person name="Hammon N."/>
            <person name="Dalin E."/>
            <person name="Tice H."/>
            <person name="Pitluck S."/>
            <person name="Richardson P."/>
            <person name="Bruce D."/>
            <person name="Goodwin L."/>
            <person name="Han C."/>
            <person name="Tapia R."/>
            <person name="Saunders E."/>
            <person name="Schmutz J."/>
            <person name="Brettin T."/>
            <person name="Larimer F."/>
            <person name="Land M."/>
            <person name="Hauser L."/>
            <person name="Spring S."/>
            <person name="Rohde M."/>
            <person name="Kyrpides N.C."/>
            <person name="Ivanova N."/>
            <person name="Goker M."/>
            <person name="Beller H.R."/>
            <person name="Klenk H.P."/>
            <person name="Woyke T."/>
        </authorList>
    </citation>
    <scope>NUCLEOTIDE SEQUENCE [LARGE SCALE GENOMIC DNA]</scope>
    <source>
        <strain evidence="4">DSM 9187 / TA4</strain>
    </source>
</reference>
<dbReference type="PANTHER" id="PTHR43054">
    <property type="match status" value="1"/>
</dbReference>
<feature type="domain" description="Gfo/Idh/MocA-like oxidoreductase N-terminal" evidence="1">
    <location>
        <begin position="2"/>
        <end position="119"/>
    </location>
</feature>
<dbReference type="RefSeq" id="WP_012729532.1">
    <property type="nucleotide sequence ID" value="NC_012691.1"/>
</dbReference>
<dbReference type="STRING" id="595494.Tola_1316"/>
<dbReference type="GO" id="GO:0000166">
    <property type="term" value="F:nucleotide binding"/>
    <property type="evidence" value="ECO:0007669"/>
    <property type="project" value="InterPro"/>
</dbReference>
<dbReference type="KEGG" id="tau:Tola_1316"/>
<keyword evidence="4" id="KW-1185">Reference proteome</keyword>
<dbReference type="InterPro" id="IPR000683">
    <property type="entry name" value="Gfo/Idh/MocA-like_OxRdtase_N"/>
</dbReference>
<dbReference type="InterPro" id="IPR055170">
    <property type="entry name" value="GFO_IDH_MocA-like_dom"/>
</dbReference>